<feature type="region of interest" description="Disordered" evidence="2">
    <location>
        <begin position="521"/>
        <end position="587"/>
    </location>
</feature>
<organism evidence="4 5">
    <name type="scientific">Aaosphaeria arxii CBS 175.79</name>
    <dbReference type="NCBI Taxonomy" id="1450172"/>
    <lineage>
        <taxon>Eukaryota</taxon>
        <taxon>Fungi</taxon>
        <taxon>Dikarya</taxon>
        <taxon>Ascomycota</taxon>
        <taxon>Pezizomycotina</taxon>
        <taxon>Dothideomycetes</taxon>
        <taxon>Pleosporomycetidae</taxon>
        <taxon>Pleosporales</taxon>
        <taxon>Pleosporales incertae sedis</taxon>
        <taxon>Aaosphaeria</taxon>
    </lineage>
</organism>
<name>A0A6A5XIV1_9PLEO</name>
<dbReference type="GeneID" id="54287916"/>
<dbReference type="FunFam" id="1.25.40.720:FF:000007">
    <property type="entry name" value="WGS project CABT00000000 data, contig 2.6"/>
    <property type="match status" value="1"/>
</dbReference>
<dbReference type="GO" id="GO:0005829">
    <property type="term" value="C:cytosol"/>
    <property type="evidence" value="ECO:0007669"/>
    <property type="project" value="TreeGrafter"/>
</dbReference>
<dbReference type="InterPro" id="IPR019337">
    <property type="entry name" value="Telomere_length_regulation_dom"/>
</dbReference>
<evidence type="ECO:0000256" key="2">
    <source>
        <dbReference type="SAM" id="MobiDB-lite"/>
    </source>
</evidence>
<evidence type="ECO:0000313" key="4">
    <source>
        <dbReference type="EMBL" id="KAF2013188.1"/>
    </source>
</evidence>
<dbReference type="InterPro" id="IPR038528">
    <property type="entry name" value="TEL2_C_sf"/>
</dbReference>
<comment type="similarity">
    <text evidence="1">Belongs to the TEL2 family.</text>
</comment>
<feature type="domain" description="Telomere length regulation protein conserved" evidence="3">
    <location>
        <begin position="594"/>
        <end position="705"/>
    </location>
</feature>
<reference evidence="4" key="1">
    <citation type="journal article" date="2020" name="Stud. Mycol.">
        <title>101 Dothideomycetes genomes: a test case for predicting lifestyles and emergence of pathogens.</title>
        <authorList>
            <person name="Haridas S."/>
            <person name="Albert R."/>
            <person name="Binder M."/>
            <person name="Bloem J."/>
            <person name="Labutti K."/>
            <person name="Salamov A."/>
            <person name="Andreopoulos B."/>
            <person name="Baker S."/>
            <person name="Barry K."/>
            <person name="Bills G."/>
            <person name="Bluhm B."/>
            <person name="Cannon C."/>
            <person name="Castanera R."/>
            <person name="Culley D."/>
            <person name="Daum C."/>
            <person name="Ezra D."/>
            <person name="Gonzalez J."/>
            <person name="Henrissat B."/>
            <person name="Kuo A."/>
            <person name="Liang C."/>
            <person name="Lipzen A."/>
            <person name="Lutzoni F."/>
            <person name="Magnuson J."/>
            <person name="Mondo S."/>
            <person name="Nolan M."/>
            <person name="Ohm R."/>
            <person name="Pangilinan J."/>
            <person name="Park H.-J."/>
            <person name="Ramirez L."/>
            <person name="Alfaro M."/>
            <person name="Sun H."/>
            <person name="Tritt A."/>
            <person name="Yoshinaga Y."/>
            <person name="Zwiers L.-H."/>
            <person name="Turgeon B."/>
            <person name="Goodwin S."/>
            <person name="Spatafora J."/>
            <person name="Crous P."/>
            <person name="Grigoriev I."/>
        </authorList>
    </citation>
    <scope>NUCLEOTIDE SEQUENCE</scope>
    <source>
        <strain evidence="4">CBS 175.79</strain>
    </source>
</reference>
<dbReference type="GO" id="GO:0051879">
    <property type="term" value="F:Hsp90 protein binding"/>
    <property type="evidence" value="ECO:0007669"/>
    <property type="project" value="TreeGrafter"/>
</dbReference>
<evidence type="ECO:0000313" key="5">
    <source>
        <dbReference type="Proteomes" id="UP000799778"/>
    </source>
</evidence>
<dbReference type="GO" id="GO:0042162">
    <property type="term" value="F:telomeric DNA binding"/>
    <property type="evidence" value="ECO:0007669"/>
    <property type="project" value="TreeGrafter"/>
</dbReference>
<proteinExistence type="inferred from homology"/>
<dbReference type="Pfam" id="PF10193">
    <property type="entry name" value="Telomere_reg-2"/>
    <property type="match status" value="1"/>
</dbReference>
<dbReference type="Proteomes" id="UP000799778">
    <property type="component" value="Unassembled WGS sequence"/>
</dbReference>
<dbReference type="PANTHER" id="PTHR15830">
    <property type="entry name" value="TELOMERE LENGTH REGULATION PROTEIN TEL2 FAMILY MEMBER"/>
    <property type="match status" value="1"/>
</dbReference>
<evidence type="ECO:0000259" key="3">
    <source>
        <dbReference type="Pfam" id="PF10193"/>
    </source>
</evidence>
<sequence>MEGFLTEVSTKVNQTKEPGILFQESAPRRSNKTIKLDLGNPKNIAIALKEQPDFETVNAILQHLALAVDSNGLNLAIPSPKSAQIADTIVTTTIPDFWGAIKTTPSSRNALLTCLRNGNGIGAILSRLRSLVVDARKKKPDDGSRGSSEQLGDLVDVLERTIEGGRTSLLVREDIRKYAPNKVQERLIWKEYVGQVASGRLISIVAEAEDVIKQSHTLKKVSWIGNGREYSLWLGRNLSILLENSSNDVDALVIDMLAKSLGIGYLDHLIKPVIDGIITKRSTAAFEKHLRPLKAHEQRKYFNAIIECLTKQYLSANIVEKGSGPLPSSPKISGAASLISGLIDRNEVLQGHTVTLVTQSPLNTLDDSLDGRRSVIAALARNEDKLHDALEKCFRLFGDAFYINHTPLLQQEALAQNLLVACSYVQRSQPMFLTMMAKSTHHISGTSNRIAASSPRARLLGMIVGTVISKLVDKLAAQLKFDLEGDEAIEKQWFEQLVQVNDELGSLADLQVPEKISKASLKAKGPGVEIRSKPSKSRSNPRAPEIPTPRIVEILDDSGSDDDDDLLAYDKPDSDPEDDTEDPTEINRNKVVAPVYIRDLLAGLRDQENYERHELALATAPALIRRKANFGTEVDDHITELASVLTGLNDNLDLPKFGQQRQQALIALLLAKPGPVAQWLARSFFSGDYSITQRVSMLIAMGLGARELAGLKDTSTEEFIPPAASFPSKELAPHLHKIYASEADPVSRITASMAKSMLAPMAADAADRLSGPSVLKVRTFSSRMEVEKRRSKPIPNALAHLVADNFFFPLTGRWWIAVRSSSSADGSLYTSTHLLAPFLRTLALLIHAAGPNTMSLSQMTREFWELLLFARNFAVEDKSVMGALLFAFLMILETSEDRERIANDQAKELLETQEWVRLVFERMGAGTDEDDKLRALAAGVLVRCQEVVDKYQRRMVGAMMEY</sequence>
<keyword evidence="5" id="KW-1185">Reference proteome</keyword>
<dbReference type="RefSeq" id="XP_033381527.1">
    <property type="nucleotide sequence ID" value="XM_033530519.1"/>
</dbReference>
<gene>
    <name evidence="4" type="ORF">BU24DRAFT_442343</name>
</gene>
<protein>
    <recommendedName>
        <fullName evidence="3">Telomere length regulation protein conserved domain-containing protein</fullName>
    </recommendedName>
</protein>
<feature type="compositionally biased region" description="Acidic residues" evidence="2">
    <location>
        <begin position="575"/>
        <end position="584"/>
    </location>
</feature>
<dbReference type="Gene3D" id="1.25.40.720">
    <property type="entry name" value="Telomere length regulation protein 2, C-terminal domain"/>
    <property type="match status" value="2"/>
</dbReference>
<dbReference type="EMBL" id="ML978071">
    <property type="protein sequence ID" value="KAF2013188.1"/>
    <property type="molecule type" value="Genomic_DNA"/>
</dbReference>
<dbReference type="GO" id="GO:0051083">
    <property type="term" value="P:'de novo' cotranslational protein folding"/>
    <property type="evidence" value="ECO:0007669"/>
    <property type="project" value="TreeGrafter"/>
</dbReference>
<feature type="compositionally biased region" description="Acidic residues" evidence="2">
    <location>
        <begin position="554"/>
        <end position="567"/>
    </location>
</feature>
<dbReference type="PANTHER" id="PTHR15830:SF10">
    <property type="entry name" value="TELOMERE LENGTH REGULATION PROTEIN TEL2 HOMOLOG"/>
    <property type="match status" value="1"/>
</dbReference>
<accession>A0A6A5XIV1</accession>
<dbReference type="OrthoDB" id="10258062at2759"/>
<evidence type="ECO:0000256" key="1">
    <source>
        <dbReference type="ARBA" id="ARBA00006133"/>
    </source>
</evidence>
<dbReference type="AlphaFoldDB" id="A0A6A5XIV1"/>
<dbReference type="InterPro" id="IPR051970">
    <property type="entry name" value="TEL2_Regulation"/>
</dbReference>